<comment type="cofactor">
    <cofactor evidence="2 18">
        <name>heme</name>
        <dbReference type="ChEBI" id="CHEBI:30413"/>
    </cofactor>
</comment>
<dbReference type="GO" id="GO:0016712">
    <property type="term" value="F:oxidoreductase activity, acting on paired donors, with incorporation or reduction of molecular oxygen, reduced flavin or flavoprotein as one donor, and incorporation of one atom of oxygen"/>
    <property type="evidence" value="ECO:0007669"/>
    <property type="project" value="UniProtKB-EC"/>
</dbReference>
<dbReference type="Pfam" id="PF00067">
    <property type="entry name" value="p450"/>
    <property type="match status" value="1"/>
</dbReference>
<evidence type="ECO:0000256" key="6">
    <source>
        <dbReference type="ARBA" id="ARBA00022617"/>
    </source>
</evidence>
<organism evidence="20 21">
    <name type="scientific">Elaphomyces granulatus</name>
    <dbReference type="NCBI Taxonomy" id="519963"/>
    <lineage>
        <taxon>Eukaryota</taxon>
        <taxon>Fungi</taxon>
        <taxon>Dikarya</taxon>
        <taxon>Ascomycota</taxon>
        <taxon>Pezizomycotina</taxon>
        <taxon>Eurotiomycetes</taxon>
        <taxon>Eurotiomycetidae</taxon>
        <taxon>Eurotiales</taxon>
        <taxon>Elaphomycetaceae</taxon>
        <taxon>Elaphomyces</taxon>
    </lineage>
</organism>
<comment type="cofactor">
    <cofactor evidence="1">
        <name>FMN</name>
        <dbReference type="ChEBI" id="CHEBI:58210"/>
    </cofactor>
</comment>
<dbReference type="GO" id="GO:0020037">
    <property type="term" value="F:heme binding"/>
    <property type="evidence" value="ECO:0007669"/>
    <property type="project" value="InterPro"/>
</dbReference>
<comment type="similarity">
    <text evidence="19">Belongs to the cytochrome P450 family.</text>
</comment>
<dbReference type="InterPro" id="IPR001128">
    <property type="entry name" value="Cyt_P450"/>
</dbReference>
<dbReference type="EMBL" id="NPHW01002277">
    <property type="protein sequence ID" value="OXV11822.1"/>
    <property type="molecule type" value="Genomic_DNA"/>
</dbReference>
<evidence type="ECO:0000256" key="2">
    <source>
        <dbReference type="ARBA" id="ARBA00001971"/>
    </source>
</evidence>
<comment type="similarity">
    <text evidence="4">In the N-terminal section; belongs to the cytochrome P450 family.</text>
</comment>
<dbReference type="PRINTS" id="PR00463">
    <property type="entry name" value="EP450I"/>
</dbReference>
<comment type="catalytic activity">
    <reaction evidence="17">
        <text>2 oxidized [cytochrome P450] + NADPH = 2 reduced [cytochrome P450] + NADP(+) + H(+)</text>
        <dbReference type="Rhea" id="RHEA:24040"/>
        <dbReference type="Rhea" id="RHEA-COMP:14627"/>
        <dbReference type="Rhea" id="RHEA-COMP:14628"/>
        <dbReference type="ChEBI" id="CHEBI:15378"/>
        <dbReference type="ChEBI" id="CHEBI:55376"/>
        <dbReference type="ChEBI" id="CHEBI:57783"/>
        <dbReference type="ChEBI" id="CHEBI:58349"/>
        <dbReference type="ChEBI" id="CHEBI:60344"/>
        <dbReference type="EC" id="1.6.2.4"/>
    </reaction>
</comment>
<evidence type="ECO:0000256" key="13">
    <source>
        <dbReference type="ARBA" id="ARBA00023002"/>
    </source>
</evidence>
<comment type="cofactor">
    <cofactor evidence="3">
        <name>FAD</name>
        <dbReference type="ChEBI" id="CHEBI:57692"/>
    </cofactor>
</comment>
<keyword evidence="10" id="KW-0274">FAD</keyword>
<dbReference type="PANTHER" id="PTHR24301:SF2">
    <property type="entry name" value="THROMBOXANE-A SYNTHASE"/>
    <property type="match status" value="1"/>
</dbReference>
<evidence type="ECO:0000256" key="15">
    <source>
        <dbReference type="ARBA" id="ARBA00023033"/>
    </source>
</evidence>
<keyword evidence="15 19" id="KW-0503">Monooxygenase</keyword>
<evidence type="ECO:0000256" key="3">
    <source>
        <dbReference type="ARBA" id="ARBA00001974"/>
    </source>
</evidence>
<dbReference type="InterPro" id="IPR036396">
    <property type="entry name" value="Cyt_P450_sf"/>
</dbReference>
<keyword evidence="13 19" id="KW-0560">Oxidoreductase</keyword>
<dbReference type="PANTHER" id="PTHR24301">
    <property type="entry name" value="THROMBOXANE-A SYNTHASE"/>
    <property type="match status" value="1"/>
</dbReference>
<keyword evidence="5" id="KW-0813">Transport</keyword>
<dbReference type="GO" id="GO:0003958">
    <property type="term" value="F:NADPH-hemoprotein reductase activity"/>
    <property type="evidence" value="ECO:0007669"/>
    <property type="project" value="UniProtKB-EC"/>
</dbReference>
<evidence type="ECO:0000256" key="4">
    <source>
        <dbReference type="ARBA" id="ARBA00010018"/>
    </source>
</evidence>
<reference evidence="20 21" key="1">
    <citation type="journal article" date="2015" name="Environ. Microbiol.">
        <title>Metagenome sequence of Elaphomyces granulatus from sporocarp tissue reveals Ascomycota ectomycorrhizal fingerprints of genome expansion and a Proteobacteria-rich microbiome.</title>
        <authorList>
            <person name="Quandt C.A."/>
            <person name="Kohler A."/>
            <person name="Hesse C.N."/>
            <person name="Sharpton T.J."/>
            <person name="Martin F."/>
            <person name="Spatafora J.W."/>
        </authorList>
    </citation>
    <scope>NUCLEOTIDE SEQUENCE [LARGE SCALE GENOMIC DNA]</scope>
    <source>
        <strain evidence="20 21">OSC145934</strain>
    </source>
</reference>
<keyword evidence="11" id="KW-0521">NADP</keyword>
<keyword evidence="12" id="KW-0249">Electron transport</keyword>
<keyword evidence="14 18" id="KW-0408">Iron</keyword>
<evidence type="ECO:0000313" key="20">
    <source>
        <dbReference type="EMBL" id="OXV11822.1"/>
    </source>
</evidence>
<evidence type="ECO:0000256" key="16">
    <source>
        <dbReference type="ARBA" id="ARBA00047827"/>
    </source>
</evidence>
<evidence type="ECO:0000256" key="10">
    <source>
        <dbReference type="ARBA" id="ARBA00022827"/>
    </source>
</evidence>
<feature type="binding site" description="axial binding residue" evidence="18">
    <location>
        <position position="404"/>
    </location>
    <ligand>
        <name>heme</name>
        <dbReference type="ChEBI" id="CHEBI:30413"/>
    </ligand>
    <ligandPart>
        <name>Fe</name>
        <dbReference type="ChEBI" id="CHEBI:18248"/>
    </ligandPart>
</feature>
<evidence type="ECO:0000256" key="7">
    <source>
        <dbReference type="ARBA" id="ARBA00022630"/>
    </source>
</evidence>
<keyword evidence="6 18" id="KW-0349">Heme</keyword>
<keyword evidence="7" id="KW-0285">Flavoprotein</keyword>
<dbReference type="FunFam" id="1.10.630.10:FF:000040">
    <property type="entry name" value="Bifunctional cytochrome P450/NADPH--P450 reductase"/>
    <property type="match status" value="1"/>
</dbReference>
<dbReference type="OrthoDB" id="1470350at2759"/>
<evidence type="ECO:0000256" key="11">
    <source>
        <dbReference type="ARBA" id="ARBA00022857"/>
    </source>
</evidence>
<gene>
    <name evidence="20" type="ORF">Egran_00418</name>
</gene>
<evidence type="ECO:0000256" key="5">
    <source>
        <dbReference type="ARBA" id="ARBA00022448"/>
    </source>
</evidence>
<evidence type="ECO:0000256" key="19">
    <source>
        <dbReference type="RuleBase" id="RU000461"/>
    </source>
</evidence>
<keyword evidence="9 18" id="KW-0479">Metal-binding</keyword>
<evidence type="ECO:0000256" key="17">
    <source>
        <dbReference type="ARBA" id="ARBA00049342"/>
    </source>
</evidence>
<accession>A0A232M644</accession>
<evidence type="ECO:0000256" key="9">
    <source>
        <dbReference type="ARBA" id="ARBA00022723"/>
    </source>
</evidence>
<dbReference type="InterPro" id="IPR017972">
    <property type="entry name" value="Cyt_P450_CS"/>
</dbReference>
<dbReference type="GO" id="GO:0005506">
    <property type="term" value="F:iron ion binding"/>
    <property type="evidence" value="ECO:0007669"/>
    <property type="project" value="InterPro"/>
</dbReference>
<protein>
    <recommendedName>
        <fullName evidence="22">Cytochrome P450</fullName>
    </recommendedName>
</protein>
<comment type="caution">
    <text evidence="20">The sequence shown here is derived from an EMBL/GenBank/DDBJ whole genome shotgun (WGS) entry which is preliminary data.</text>
</comment>
<evidence type="ECO:0000256" key="8">
    <source>
        <dbReference type="ARBA" id="ARBA00022643"/>
    </source>
</evidence>
<keyword evidence="8" id="KW-0288">FMN</keyword>
<comment type="catalytic activity">
    <reaction evidence="16">
        <text>an organic molecule + reduced [NADPH--hemoprotein reductase] + O2 = an alcohol + oxidized [NADPH--hemoprotein reductase] + H2O + H(+)</text>
        <dbReference type="Rhea" id="RHEA:17149"/>
        <dbReference type="Rhea" id="RHEA-COMP:11964"/>
        <dbReference type="Rhea" id="RHEA-COMP:11965"/>
        <dbReference type="ChEBI" id="CHEBI:15377"/>
        <dbReference type="ChEBI" id="CHEBI:15378"/>
        <dbReference type="ChEBI" id="CHEBI:15379"/>
        <dbReference type="ChEBI" id="CHEBI:30879"/>
        <dbReference type="ChEBI" id="CHEBI:57618"/>
        <dbReference type="ChEBI" id="CHEBI:58210"/>
        <dbReference type="ChEBI" id="CHEBI:142491"/>
        <dbReference type="EC" id="1.14.14.1"/>
    </reaction>
</comment>
<proteinExistence type="inferred from homology"/>
<evidence type="ECO:0000256" key="18">
    <source>
        <dbReference type="PIRSR" id="PIRSR602401-1"/>
    </source>
</evidence>
<evidence type="ECO:0000256" key="14">
    <source>
        <dbReference type="ARBA" id="ARBA00023004"/>
    </source>
</evidence>
<evidence type="ECO:0000256" key="12">
    <source>
        <dbReference type="ARBA" id="ARBA00022982"/>
    </source>
</evidence>
<dbReference type="SUPFAM" id="SSF48264">
    <property type="entry name" value="Cytochrome P450"/>
    <property type="match status" value="1"/>
</dbReference>
<dbReference type="InterPro" id="IPR002401">
    <property type="entry name" value="Cyt_P450_E_grp-I"/>
</dbReference>
<dbReference type="PROSITE" id="PS00086">
    <property type="entry name" value="CYTOCHROME_P450"/>
    <property type="match status" value="1"/>
</dbReference>
<name>A0A232M644_9EURO</name>
<evidence type="ECO:0008006" key="22">
    <source>
        <dbReference type="Google" id="ProtNLM"/>
    </source>
</evidence>
<evidence type="ECO:0000313" key="21">
    <source>
        <dbReference type="Proteomes" id="UP000243515"/>
    </source>
</evidence>
<dbReference type="Gene3D" id="1.10.630.10">
    <property type="entry name" value="Cytochrome P450"/>
    <property type="match status" value="1"/>
</dbReference>
<sequence>MSKAIPQPPGIPILGNIFDVNPNETWNSLNTLAKKYGPIFKIKILSKQIVFVGSVSLLQEICDERRFRKCVAPPIVEIRHAVHDSLFSAYDCEESWGIAHRIMAPMVTASANLAVFGRMRQTVFDLIKKWTSGSNQPVLVTDVLSRLIMLSELLCFFDQRLPLLEGPEHPMLKAMEGATWEAVKRPTRPKVINWLFYKRKFDNDTKTMRDFAASIVETRKSQPTERKDMLHMLLEGKDPDTGKSLTDSQVIDEIITLFIGCSTAPHLVSYTLYYLLKNPQELTKAREEIDAVIGTGQIEDQHLSQLPYCEAILRESLRLCATAPGLNIEPVPPAEDPSAPVLLASGEYQIPQGQVIIAILGAVNRDPEYFPDPEAFQPQRMFGENYDRLPPACKKGFGNGKRECFGKLYALQWSLLTLVSILKDVHFELADKRYELKSNGSFNVLPQQLFLLVGPRKRTTAA</sequence>
<evidence type="ECO:0000256" key="1">
    <source>
        <dbReference type="ARBA" id="ARBA00001917"/>
    </source>
</evidence>
<keyword evidence="21" id="KW-1185">Reference proteome</keyword>
<dbReference type="Proteomes" id="UP000243515">
    <property type="component" value="Unassembled WGS sequence"/>
</dbReference>
<dbReference type="AlphaFoldDB" id="A0A232M644"/>